<gene>
    <name evidence="2" type="ORF">M0G41_12700</name>
</gene>
<dbReference type="EMBL" id="JALNMH010000010">
    <property type="protein sequence ID" value="MCK7594527.1"/>
    <property type="molecule type" value="Genomic_DNA"/>
</dbReference>
<dbReference type="RefSeq" id="WP_248209965.1">
    <property type="nucleotide sequence ID" value="NZ_JALNMH010000010.1"/>
</dbReference>
<comment type="caution">
    <text evidence="2">The sequence shown here is derived from an EMBL/GenBank/DDBJ whole genome shotgun (WGS) entry which is preliminary data.</text>
</comment>
<keyword evidence="1" id="KW-0472">Membrane</keyword>
<feature type="transmembrane region" description="Helical" evidence="1">
    <location>
        <begin position="43"/>
        <end position="61"/>
    </location>
</feature>
<evidence type="ECO:0000313" key="2">
    <source>
        <dbReference type="EMBL" id="MCK7594527.1"/>
    </source>
</evidence>
<name>A0ABT0GJJ3_9GAMM</name>
<organism evidence="2 3">
    <name type="scientific">Pseudomarimonas salicorniae</name>
    <dbReference type="NCBI Taxonomy" id="2933270"/>
    <lineage>
        <taxon>Bacteria</taxon>
        <taxon>Pseudomonadati</taxon>
        <taxon>Pseudomonadota</taxon>
        <taxon>Gammaproteobacteria</taxon>
        <taxon>Lysobacterales</taxon>
        <taxon>Lysobacteraceae</taxon>
        <taxon>Pseudomarimonas</taxon>
    </lineage>
</organism>
<dbReference type="Proteomes" id="UP001431449">
    <property type="component" value="Unassembled WGS sequence"/>
</dbReference>
<sequence length="129" mass="14063">MSSDSRDRRVDDYLRGLPGAMPPADLGERILARHASRRRLRRLLPLAAAATLLAGFLAWRAQTPAAPPVLVVDPPAALLDLRSVDRRLQAAYLAGAGETELDRLWNAREQAVAELRGGGHGSGRRQVRL</sequence>
<proteinExistence type="predicted"/>
<keyword evidence="1" id="KW-0812">Transmembrane</keyword>
<evidence type="ECO:0000313" key="3">
    <source>
        <dbReference type="Proteomes" id="UP001431449"/>
    </source>
</evidence>
<evidence type="ECO:0000256" key="1">
    <source>
        <dbReference type="SAM" id="Phobius"/>
    </source>
</evidence>
<accession>A0ABT0GJJ3</accession>
<evidence type="ECO:0008006" key="4">
    <source>
        <dbReference type="Google" id="ProtNLM"/>
    </source>
</evidence>
<protein>
    <recommendedName>
        <fullName evidence="4">Anti-sigma factor</fullName>
    </recommendedName>
</protein>
<keyword evidence="1" id="KW-1133">Transmembrane helix</keyword>
<keyword evidence="3" id="KW-1185">Reference proteome</keyword>
<reference evidence="2" key="1">
    <citation type="submission" date="2022-04" db="EMBL/GenBank/DDBJ databases">
        <title>Lysobacter sp. CAU 1642 isolated from sea sand.</title>
        <authorList>
            <person name="Kim W."/>
        </authorList>
    </citation>
    <scope>NUCLEOTIDE SEQUENCE</scope>
    <source>
        <strain evidence="2">CAU 1642</strain>
    </source>
</reference>